<keyword evidence="2" id="KW-1185">Reference proteome</keyword>
<proteinExistence type="predicted"/>
<organism evidence="1 2">
    <name type="scientific">Vibrio toranzoniae</name>
    <dbReference type="NCBI Taxonomy" id="1194427"/>
    <lineage>
        <taxon>Bacteria</taxon>
        <taxon>Pseudomonadati</taxon>
        <taxon>Pseudomonadota</taxon>
        <taxon>Gammaproteobacteria</taxon>
        <taxon>Vibrionales</taxon>
        <taxon>Vibrionaceae</taxon>
        <taxon>Vibrio</taxon>
    </lineage>
</organism>
<dbReference type="AlphaFoldDB" id="A0A109D8T5"/>
<dbReference type="EMBL" id="LMXU01000021">
    <property type="protein sequence ID" value="KWU00705.1"/>
    <property type="molecule type" value="Genomic_DNA"/>
</dbReference>
<evidence type="ECO:0000313" key="1">
    <source>
        <dbReference type="EMBL" id="KWU00705.1"/>
    </source>
</evidence>
<protein>
    <submittedName>
        <fullName evidence="1">Tellurite resistance TerB family protein</fullName>
    </submittedName>
</protein>
<dbReference type="RefSeq" id="WP_060468343.1">
    <property type="nucleotide sequence ID" value="NZ_AP025514.1"/>
</dbReference>
<dbReference type="OrthoDB" id="5459344at2"/>
<gene>
    <name evidence="1" type="ORF">APQ14_09285</name>
</gene>
<dbReference type="GeneID" id="300177711"/>
<dbReference type="InterPro" id="IPR007486">
    <property type="entry name" value="YebE"/>
</dbReference>
<name>A0A109D8T5_9VIBR</name>
<evidence type="ECO:0000313" key="2">
    <source>
        <dbReference type="Proteomes" id="UP000057389"/>
    </source>
</evidence>
<dbReference type="CDD" id="cd07178">
    <property type="entry name" value="terB_like_YebE"/>
    <property type="match status" value="1"/>
</dbReference>
<dbReference type="InterPro" id="IPR029024">
    <property type="entry name" value="TerB-like"/>
</dbReference>
<comment type="caution">
    <text evidence="1">The sequence shown here is derived from an EMBL/GenBank/DDBJ whole genome shotgun (WGS) entry which is preliminary data.</text>
</comment>
<sequence>MDIKSLLNQALKSDLVKQGTQKLAQGSSGLSSLSQGSSSNDKGINKNTLGAFGAGAVGGGLLGTLMGSKKTKKMGKRAAGIGGAAALGALAYKVYNDYQSKQGQAPDVDQAQFDENDANHSVLILRSMIAASKADGHVDEEEMAKIEQAVENMGADYQLTKLVSEELHKPLDPSEIAQLATSPQQASEIYLASLIVADEQNFMEKAYLKELAKQLNLADEVTYQLEQQVSG</sequence>
<dbReference type="Proteomes" id="UP000057389">
    <property type="component" value="Unassembled WGS sequence"/>
</dbReference>
<accession>A0A109D8T5</accession>
<dbReference type="SUPFAM" id="SSF158682">
    <property type="entry name" value="TerB-like"/>
    <property type="match status" value="1"/>
</dbReference>
<dbReference type="Pfam" id="PF04391">
    <property type="entry name" value="DUF533"/>
    <property type="match status" value="1"/>
</dbReference>
<reference evidence="1 2" key="1">
    <citation type="submission" date="2015-11" db="EMBL/GenBank/DDBJ databases">
        <title>Draft WGS of Vibrio toranzoniae.</title>
        <authorList>
            <person name="Lasa A."/>
            <person name="Romalde J.L."/>
        </authorList>
    </citation>
    <scope>NUCLEOTIDE SEQUENCE [LARGE SCALE GENOMIC DNA]</scope>
    <source>
        <strain evidence="1 2">Vb 10.8</strain>
    </source>
</reference>
<dbReference type="Gene3D" id="1.10.3680.10">
    <property type="entry name" value="TerB-like"/>
    <property type="match status" value="1"/>
</dbReference>